<proteinExistence type="inferred from homology"/>
<dbReference type="AlphaFoldDB" id="E3UFF0"/>
<evidence type="ECO:0000256" key="5">
    <source>
        <dbReference type="ARBA" id="ARBA00022989"/>
    </source>
</evidence>
<evidence type="ECO:0000256" key="3">
    <source>
        <dbReference type="ARBA" id="ARBA00021009"/>
    </source>
</evidence>
<sequence>MINSLIMIISILLSVAFITLLERKLLSYSQARKGPNLVGVLGLLQPFSDGLKLLLKKEPQWSNSFFISFPPIMFWLSSLIFWIPLNDSGSMMKTSFLWLMVFSSLGGIFTFLTGWNGGSVYSILGGIRASAQMISYEVVLSFFFLMSMGISSSFFLQDFKECSFFTSFFCGWWLLLPFWLLSILAETNRAPFDLTEGESELVSGFNTEYSSISFTLLFLGEYSMILAFSMISSILFFQSWIWGLFFVIFILWIRSCFPRKRYDFLMYLMWMLMFPSIIVMLIMEFLLIL</sequence>
<dbReference type="GeneID" id="9829955"/>
<evidence type="ECO:0000313" key="10">
    <source>
        <dbReference type="EMBL" id="ADI75249.1"/>
    </source>
</evidence>
<dbReference type="InterPro" id="IPR001694">
    <property type="entry name" value="NADH_UbQ_OxRdtase_su1/FPO"/>
</dbReference>
<dbReference type="EMBL" id="HM237350">
    <property type="protein sequence ID" value="ADI75249.1"/>
    <property type="molecule type" value="Genomic_DNA"/>
</dbReference>
<feature type="transmembrane region" description="Helical" evidence="9">
    <location>
        <begin position="163"/>
        <end position="185"/>
    </location>
</feature>
<keyword evidence="5 9" id="KW-1133">Transmembrane helix</keyword>
<dbReference type="GO" id="GO:0003954">
    <property type="term" value="F:NADH dehydrogenase activity"/>
    <property type="evidence" value="ECO:0007669"/>
    <property type="project" value="TreeGrafter"/>
</dbReference>
<dbReference type="GO" id="GO:0009060">
    <property type="term" value="P:aerobic respiration"/>
    <property type="evidence" value="ECO:0007669"/>
    <property type="project" value="TreeGrafter"/>
</dbReference>
<feature type="transmembrane region" description="Helical" evidence="9">
    <location>
        <begin position="224"/>
        <end position="252"/>
    </location>
</feature>
<keyword evidence="4 7" id="KW-0812">Transmembrane</keyword>
<reference evidence="10" key="1">
    <citation type="journal article" date="2010" name="BMC Evol. Biol.">
        <title>The phylogenetic position of Acoela as revealed by the complete mitochondrial genome of Symsagittifera roscoffensis.</title>
        <authorList>
            <person name="Mwinyi A."/>
            <person name="Bailly X."/>
            <person name="Bourlat S.J."/>
            <person name="Jondelius U."/>
            <person name="Littlewood D.T.J."/>
            <person name="Podsiadlowski L."/>
        </authorList>
    </citation>
    <scope>NUCLEOTIDE SEQUENCE</scope>
</reference>
<feature type="transmembrane region" description="Helical" evidence="9">
    <location>
        <begin position="6"/>
        <end position="25"/>
    </location>
</feature>
<evidence type="ECO:0000256" key="1">
    <source>
        <dbReference type="ARBA" id="ARBA00004141"/>
    </source>
</evidence>
<dbReference type="PROSITE" id="PS00668">
    <property type="entry name" value="COMPLEX1_ND1_2"/>
    <property type="match status" value="1"/>
</dbReference>
<keyword evidence="8" id="KW-0830">Ubiquinone</keyword>
<dbReference type="GO" id="GO:0008137">
    <property type="term" value="F:NADH dehydrogenase (ubiquinone) activity"/>
    <property type="evidence" value="ECO:0007669"/>
    <property type="project" value="UniProtKB-EC"/>
</dbReference>
<dbReference type="InterPro" id="IPR018086">
    <property type="entry name" value="NADH_UbQ_OxRdtase_su1_CS"/>
</dbReference>
<feature type="transmembrane region" description="Helical" evidence="9">
    <location>
        <begin position="134"/>
        <end position="156"/>
    </location>
</feature>
<keyword evidence="6 9" id="KW-0472">Membrane</keyword>
<dbReference type="EC" id="7.1.1.2" evidence="8"/>
<feature type="transmembrane region" description="Helical" evidence="9">
    <location>
        <begin position="61"/>
        <end position="83"/>
    </location>
</feature>
<evidence type="ECO:0000256" key="7">
    <source>
        <dbReference type="RuleBase" id="RU000471"/>
    </source>
</evidence>
<accession>E3UFF0</accession>
<keyword evidence="8 10" id="KW-0496">Mitochondrion</keyword>
<feature type="transmembrane region" description="Helical" evidence="9">
    <location>
        <begin position="264"/>
        <end position="288"/>
    </location>
</feature>
<dbReference type="CTD" id="4535"/>
<evidence type="ECO:0000256" key="8">
    <source>
        <dbReference type="RuleBase" id="RU000473"/>
    </source>
</evidence>
<feature type="transmembrane region" description="Helical" evidence="9">
    <location>
        <begin position="95"/>
        <end position="114"/>
    </location>
</feature>
<protein>
    <recommendedName>
        <fullName evidence="3 8">NADH-ubiquinone oxidoreductase chain 1</fullName>
        <ecNumber evidence="8">7.1.1.2</ecNumber>
    </recommendedName>
</protein>
<dbReference type="GO" id="GO:0005743">
    <property type="term" value="C:mitochondrial inner membrane"/>
    <property type="evidence" value="ECO:0007669"/>
    <property type="project" value="UniProtKB-SubCell"/>
</dbReference>
<keyword evidence="7" id="KW-0520">NAD</keyword>
<dbReference type="RefSeq" id="YP_003934245.1">
    <property type="nucleotide sequence ID" value="NC_014578.1"/>
</dbReference>
<dbReference type="PANTHER" id="PTHR11432:SF3">
    <property type="entry name" value="NADH-UBIQUINONE OXIDOREDUCTASE CHAIN 1"/>
    <property type="match status" value="1"/>
</dbReference>
<evidence type="ECO:0000256" key="2">
    <source>
        <dbReference type="ARBA" id="ARBA00010535"/>
    </source>
</evidence>
<geneLocation type="mitochondrion" evidence="10"/>
<dbReference type="PANTHER" id="PTHR11432">
    <property type="entry name" value="NADH DEHYDROGENASE SUBUNIT 1"/>
    <property type="match status" value="1"/>
</dbReference>
<comment type="similarity">
    <text evidence="2 7">Belongs to the complex I subunit 1 family.</text>
</comment>
<organism evidence="10">
    <name type="scientific">Symsagittifera roscoffensis</name>
    <name type="common">Mint-sauce worm</name>
    <name type="synonym">Convoluta roscoffensis</name>
    <dbReference type="NCBI Taxonomy" id="84072"/>
    <lineage>
        <taxon>Eukaryota</taxon>
        <taxon>Metazoa</taxon>
        <taxon>Xenacoelomorpha</taxon>
        <taxon>Acoelomorpha</taxon>
        <taxon>Acoela</taxon>
        <taxon>Sagittiferidae</taxon>
        <taxon>Symsagittifera</taxon>
    </lineage>
</organism>
<evidence type="ECO:0000256" key="6">
    <source>
        <dbReference type="ARBA" id="ARBA00023136"/>
    </source>
</evidence>
<gene>
    <name evidence="10" type="primary">ND1</name>
</gene>
<name>E3UFF0_SYMRO</name>
<evidence type="ECO:0000256" key="4">
    <source>
        <dbReference type="ARBA" id="ARBA00022692"/>
    </source>
</evidence>
<evidence type="ECO:0000256" key="9">
    <source>
        <dbReference type="SAM" id="Phobius"/>
    </source>
</evidence>
<comment type="catalytic activity">
    <reaction evidence="8">
        <text>a ubiquinone + NADH + 5 H(+)(in) = a ubiquinol + NAD(+) + 4 H(+)(out)</text>
        <dbReference type="Rhea" id="RHEA:29091"/>
        <dbReference type="Rhea" id="RHEA-COMP:9565"/>
        <dbReference type="Rhea" id="RHEA-COMP:9566"/>
        <dbReference type="ChEBI" id="CHEBI:15378"/>
        <dbReference type="ChEBI" id="CHEBI:16389"/>
        <dbReference type="ChEBI" id="CHEBI:17976"/>
        <dbReference type="ChEBI" id="CHEBI:57540"/>
        <dbReference type="ChEBI" id="CHEBI:57945"/>
        <dbReference type="EC" id="7.1.1.2"/>
    </reaction>
</comment>
<comment type="subcellular location">
    <subcellularLocation>
        <location evidence="1">Membrane</location>
        <topology evidence="1">Multi-pass membrane protein</topology>
    </subcellularLocation>
    <subcellularLocation>
        <location evidence="7">Mitochondrion inner membrane</location>
        <topology evidence="7">Multi-pass membrane protein</topology>
    </subcellularLocation>
</comment>
<dbReference type="Pfam" id="PF00146">
    <property type="entry name" value="NADHdh"/>
    <property type="match status" value="1"/>
</dbReference>